<reference evidence="1" key="1">
    <citation type="submission" date="2023-02" db="EMBL/GenBank/DDBJ databases">
        <title>Genome of toxic invasive species Heracleum sosnowskyi carries increased number of genes despite the absence of recent whole-genome duplications.</title>
        <authorList>
            <person name="Schelkunov M."/>
            <person name="Shtratnikova V."/>
            <person name="Makarenko M."/>
            <person name="Klepikova A."/>
            <person name="Omelchenko D."/>
            <person name="Novikova G."/>
            <person name="Obukhova E."/>
            <person name="Bogdanov V."/>
            <person name="Penin A."/>
            <person name="Logacheva M."/>
        </authorList>
    </citation>
    <scope>NUCLEOTIDE SEQUENCE</scope>
    <source>
        <strain evidence="1">Hsosn_3</strain>
        <tissue evidence="1">Leaf</tissue>
    </source>
</reference>
<protein>
    <submittedName>
        <fullName evidence="1">Uncharacterized protein</fullName>
    </submittedName>
</protein>
<dbReference type="InterPro" id="IPR015422">
    <property type="entry name" value="PyrdxlP-dep_Trfase_small"/>
</dbReference>
<reference evidence="1" key="2">
    <citation type="submission" date="2023-05" db="EMBL/GenBank/DDBJ databases">
        <authorList>
            <person name="Schelkunov M.I."/>
        </authorList>
    </citation>
    <scope>NUCLEOTIDE SEQUENCE</scope>
    <source>
        <strain evidence="1">Hsosn_3</strain>
        <tissue evidence="1">Leaf</tissue>
    </source>
</reference>
<organism evidence="1 2">
    <name type="scientific">Heracleum sosnowskyi</name>
    <dbReference type="NCBI Taxonomy" id="360622"/>
    <lineage>
        <taxon>Eukaryota</taxon>
        <taxon>Viridiplantae</taxon>
        <taxon>Streptophyta</taxon>
        <taxon>Embryophyta</taxon>
        <taxon>Tracheophyta</taxon>
        <taxon>Spermatophyta</taxon>
        <taxon>Magnoliopsida</taxon>
        <taxon>eudicotyledons</taxon>
        <taxon>Gunneridae</taxon>
        <taxon>Pentapetalae</taxon>
        <taxon>asterids</taxon>
        <taxon>campanulids</taxon>
        <taxon>Apiales</taxon>
        <taxon>Apiaceae</taxon>
        <taxon>Apioideae</taxon>
        <taxon>apioid superclade</taxon>
        <taxon>Tordylieae</taxon>
        <taxon>Tordyliinae</taxon>
        <taxon>Heracleum</taxon>
    </lineage>
</organism>
<evidence type="ECO:0000313" key="1">
    <source>
        <dbReference type="EMBL" id="KAK1386501.1"/>
    </source>
</evidence>
<proteinExistence type="predicted"/>
<sequence>MHLIQWCFQHSSSWWFGMSFFRRSQAIYSVVDYYMENANVVLNTFVSIGLKAYGGVNAPYVWEVGLVREVNIISQQFPDRRFDSSTTSKSASSSMDHEKKYTLDDADIKGGELKENVIFDISGFTGDGNRNIQTSSTVQPPKELLTLQLNSISGLTERDT</sequence>
<dbReference type="Proteomes" id="UP001237642">
    <property type="component" value="Unassembled WGS sequence"/>
</dbReference>
<dbReference type="AlphaFoldDB" id="A0AAD8IKC2"/>
<keyword evidence="2" id="KW-1185">Reference proteome</keyword>
<name>A0AAD8IKC2_9APIA</name>
<comment type="caution">
    <text evidence="1">The sequence shown here is derived from an EMBL/GenBank/DDBJ whole genome shotgun (WGS) entry which is preliminary data.</text>
</comment>
<gene>
    <name evidence="1" type="ORF">POM88_014679</name>
</gene>
<dbReference type="EMBL" id="JAUIZM010000004">
    <property type="protein sequence ID" value="KAK1386501.1"/>
    <property type="molecule type" value="Genomic_DNA"/>
</dbReference>
<evidence type="ECO:0000313" key="2">
    <source>
        <dbReference type="Proteomes" id="UP001237642"/>
    </source>
</evidence>
<accession>A0AAD8IKC2</accession>
<dbReference type="Gene3D" id="3.90.1150.10">
    <property type="entry name" value="Aspartate Aminotransferase, domain 1"/>
    <property type="match status" value="1"/>
</dbReference>